<feature type="region of interest" description="Disordered" evidence="1">
    <location>
        <begin position="234"/>
        <end position="328"/>
    </location>
</feature>
<comment type="caution">
    <text evidence="3">The sequence shown here is derived from an EMBL/GenBank/DDBJ whole genome shotgun (WGS) entry which is preliminary data.</text>
</comment>
<feature type="transmembrane region" description="Helical" evidence="2">
    <location>
        <begin position="199"/>
        <end position="216"/>
    </location>
</feature>
<evidence type="ECO:0000313" key="3">
    <source>
        <dbReference type="EMBL" id="GAA1236127.1"/>
    </source>
</evidence>
<feature type="transmembrane region" description="Helical" evidence="2">
    <location>
        <begin position="176"/>
        <end position="193"/>
    </location>
</feature>
<dbReference type="Proteomes" id="UP001500653">
    <property type="component" value="Unassembled WGS sequence"/>
</dbReference>
<dbReference type="NCBIfam" id="NF045516">
    <property type="entry name" value="GlpR"/>
    <property type="match status" value="1"/>
</dbReference>
<proteinExistence type="predicted"/>
<feature type="compositionally biased region" description="Basic and acidic residues" evidence="1">
    <location>
        <begin position="50"/>
        <end position="65"/>
    </location>
</feature>
<protein>
    <submittedName>
        <fullName evidence="3">Uncharacterized protein</fullName>
    </submittedName>
</protein>
<accession>A0ABP4GS80</accession>
<feature type="compositionally biased region" description="Basic and acidic residues" evidence="1">
    <location>
        <begin position="137"/>
        <end position="147"/>
    </location>
</feature>
<keyword evidence="4" id="KW-1185">Reference proteome</keyword>
<dbReference type="InterPro" id="IPR053779">
    <property type="entry name" value="GlpR"/>
</dbReference>
<feature type="transmembrane region" description="Helical" evidence="2">
    <location>
        <begin position="6"/>
        <end position="23"/>
    </location>
</feature>
<feature type="compositionally biased region" description="Acidic residues" evidence="1">
    <location>
        <begin position="87"/>
        <end position="113"/>
    </location>
</feature>
<feature type="compositionally biased region" description="Acidic residues" evidence="1">
    <location>
        <begin position="66"/>
        <end position="78"/>
    </location>
</feature>
<gene>
    <name evidence="3" type="ORF">GCM10009676_20340</name>
</gene>
<feature type="compositionally biased region" description="Basic and acidic residues" evidence="1">
    <location>
        <begin position="261"/>
        <end position="281"/>
    </location>
</feature>
<name>A0ABP4GS80_9PSEU</name>
<feature type="compositionally biased region" description="Acidic residues" evidence="1">
    <location>
        <begin position="247"/>
        <end position="259"/>
    </location>
</feature>
<feature type="compositionally biased region" description="Basic and acidic residues" evidence="1">
    <location>
        <begin position="114"/>
        <end position="127"/>
    </location>
</feature>
<keyword evidence="2" id="KW-1133">Transmembrane helix</keyword>
<sequence length="328" mass="36736">MPSSLIIIGLAAAWLVVLVPMVARKRQEVTQTSDAALAGRIVRSGTRNNGRREFAMTRKAGTRDDRDDEFDDSVDYADADTNHDTEYDAADDYDTDGDYGGDYDERDEVDDEPAGTRERRYGRRADVGEADLDESGADDRAADEPAPRRYRPGRGGFDPEAAEINARAKYAYRQRVVLFLLIAAVVSAVVAAAVLPMLWWLHGAVDVALVGYLGYLRRQVRIEEEIRERRMARYSGNPRRRAREPEQDGEDIGEPDAGDTTELRRGRSADRAEPSHRDRQGPELVNVQRRRAPRPPRNAVVVDSDDEDPAFHELGDPGELPYRRAVGE</sequence>
<reference evidence="4" key="1">
    <citation type="journal article" date="2019" name="Int. J. Syst. Evol. Microbiol.">
        <title>The Global Catalogue of Microorganisms (GCM) 10K type strain sequencing project: providing services to taxonomists for standard genome sequencing and annotation.</title>
        <authorList>
            <consortium name="The Broad Institute Genomics Platform"/>
            <consortium name="The Broad Institute Genome Sequencing Center for Infectious Disease"/>
            <person name="Wu L."/>
            <person name="Ma J."/>
        </authorList>
    </citation>
    <scope>NUCLEOTIDE SEQUENCE [LARGE SCALE GENOMIC DNA]</scope>
    <source>
        <strain evidence="4">JCM 13023</strain>
    </source>
</reference>
<keyword evidence="2" id="KW-0812">Transmembrane</keyword>
<dbReference type="RefSeq" id="WP_253863254.1">
    <property type="nucleotide sequence ID" value="NZ_BAAALN010000005.1"/>
</dbReference>
<feature type="compositionally biased region" description="Basic and acidic residues" evidence="1">
    <location>
        <begin position="309"/>
        <end position="328"/>
    </location>
</feature>
<feature type="region of interest" description="Disordered" evidence="1">
    <location>
        <begin position="48"/>
        <end position="158"/>
    </location>
</feature>
<evidence type="ECO:0000256" key="2">
    <source>
        <dbReference type="SAM" id="Phobius"/>
    </source>
</evidence>
<dbReference type="EMBL" id="BAAALN010000005">
    <property type="protein sequence ID" value="GAA1236127.1"/>
    <property type="molecule type" value="Genomic_DNA"/>
</dbReference>
<keyword evidence="2" id="KW-0472">Membrane</keyword>
<evidence type="ECO:0000256" key="1">
    <source>
        <dbReference type="SAM" id="MobiDB-lite"/>
    </source>
</evidence>
<evidence type="ECO:0000313" key="4">
    <source>
        <dbReference type="Proteomes" id="UP001500653"/>
    </source>
</evidence>
<organism evidence="3 4">
    <name type="scientific">Prauserella halophila</name>
    <dbReference type="NCBI Taxonomy" id="185641"/>
    <lineage>
        <taxon>Bacteria</taxon>
        <taxon>Bacillati</taxon>
        <taxon>Actinomycetota</taxon>
        <taxon>Actinomycetes</taxon>
        <taxon>Pseudonocardiales</taxon>
        <taxon>Pseudonocardiaceae</taxon>
        <taxon>Prauserella</taxon>
    </lineage>
</organism>